<proteinExistence type="predicted"/>
<accession>B9RZ53</accession>
<dbReference type="InParanoid" id="B9RZ53"/>
<evidence type="ECO:0000313" key="2">
    <source>
        <dbReference type="Proteomes" id="UP000008311"/>
    </source>
</evidence>
<reference evidence="2" key="1">
    <citation type="journal article" date="2010" name="Nat. Biotechnol.">
        <title>Draft genome sequence of the oilseed species Ricinus communis.</title>
        <authorList>
            <person name="Chan A.P."/>
            <person name="Crabtree J."/>
            <person name="Zhao Q."/>
            <person name="Lorenzi H."/>
            <person name="Orvis J."/>
            <person name="Puiu D."/>
            <person name="Melake-Berhan A."/>
            <person name="Jones K.M."/>
            <person name="Redman J."/>
            <person name="Chen G."/>
            <person name="Cahoon E.B."/>
            <person name="Gedil M."/>
            <person name="Stanke M."/>
            <person name="Haas B.J."/>
            <person name="Wortman J.R."/>
            <person name="Fraser-Liggett C.M."/>
            <person name="Ravel J."/>
            <person name="Rabinowicz P.D."/>
        </authorList>
    </citation>
    <scope>NUCLEOTIDE SEQUENCE [LARGE SCALE GENOMIC DNA]</scope>
    <source>
        <strain evidence="2">cv. Hale</strain>
    </source>
</reference>
<keyword evidence="2" id="KW-1185">Reference proteome</keyword>
<gene>
    <name evidence="1" type="ORF">RCOM_0935170</name>
</gene>
<dbReference type="Proteomes" id="UP000008311">
    <property type="component" value="Unassembled WGS sequence"/>
</dbReference>
<organism evidence="1 2">
    <name type="scientific">Ricinus communis</name>
    <name type="common">Castor bean</name>
    <dbReference type="NCBI Taxonomy" id="3988"/>
    <lineage>
        <taxon>Eukaryota</taxon>
        <taxon>Viridiplantae</taxon>
        <taxon>Streptophyta</taxon>
        <taxon>Embryophyta</taxon>
        <taxon>Tracheophyta</taxon>
        <taxon>Spermatophyta</taxon>
        <taxon>Magnoliopsida</taxon>
        <taxon>eudicotyledons</taxon>
        <taxon>Gunneridae</taxon>
        <taxon>Pentapetalae</taxon>
        <taxon>rosids</taxon>
        <taxon>fabids</taxon>
        <taxon>Malpighiales</taxon>
        <taxon>Euphorbiaceae</taxon>
        <taxon>Acalyphoideae</taxon>
        <taxon>Acalypheae</taxon>
        <taxon>Ricinus</taxon>
    </lineage>
</organism>
<dbReference type="EMBL" id="EQ973834">
    <property type="protein sequence ID" value="EEF43233.1"/>
    <property type="molecule type" value="Genomic_DNA"/>
</dbReference>
<protein>
    <submittedName>
        <fullName evidence="1">Uncharacterized protein</fullName>
    </submittedName>
</protein>
<evidence type="ECO:0000313" key="1">
    <source>
        <dbReference type="EMBL" id="EEF43233.1"/>
    </source>
</evidence>
<dbReference type="AlphaFoldDB" id="B9RZ53"/>
<sequence>MVEEMLLEEEDTVMADNGIESYKEKLFDQKDEHSLCPSFDVGVHEGDISVTMEPTGPSIMLSNRSRNAFLERT</sequence>
<name>B9RZ53_RICCO</name>